<dbReference type="SMART" id="SM00335">
    <property type="entry name" value="ANX"/>
    <property type="match status" value="2"/>
</dbReference>
<dbReference type="GO" id="GO:0005544">
    <property type="term" value="F:calcium-dependent phospholipid binding"/>
    <property type="evidence" value="ECO:0007669"/>
    <property type="project" value="InterPro"/>
</dbReference>
<dbReference type="GO" id="GO:0005634">
    <property type="term" value="C:nucleus"/>
    <property type="evidence" value="ECO:0007669"/>
    <property type="project" value="TreeGrafter"/>
</dbReference>
<evidence type="ECO:0000256" key="1">
    <source>
        <dbReference type="ARBA" id="ARBA00007831"/>
    </source>
</evidence>
<evidence type="ECO:0000313" key="4">
    <source>
        <dbReference type="EMBL" id="KAF7257111.1"/>
    </source>
</evidence>
<dbReference type="Pfam" id="PF00191">
    <property type="entry name" value="Annexin"/>
    <property type="match status" value="2"/>
</dbReference>
<dbReference type="PANTHER" id="PTHR10502:SF102">
    <property type="entry name" value="ANNEXIN B11"/>
    <property type="match status" value="1"/>
</dbReference>
<dbReference type="SUPFAM" id="SSF47874">
    <property type="entry name" value="Annexin"/>
    <property type="match status" value="1"/>
</dbReference>
<sequence length="122" mass="13915">MMGKTQVTRFNRILVSKSEAHVRAVLDAYTGVSKKDIEEALKSEMHGDLLRSFLAITRCIRNKPKYFAKQLKEAMEGAGTRDRQLIRVVVSRAEVDMVDIKVEFMKAYGKSLESWIAVSQTY</sequence>
<dbReference type="GO" id="GO:0001786">
    <property type="term" value="F:phosphatidylserine binding"/>
    <property type="evidence" value="ECO:0007669"/>
    <property type="project" value="TreeGrafter"/>
</dbReference>
<keyword evidence="5" id="KW-1185">Reference proteome</keyword>
<evidence type="ECO:0000256" key="3">
    <source>
        <dbReference type="ARBA" id="ARBA00023216"/>
    </source>
</evidence>
<dbReference type="PROSITE" id="PS51897">
    <property type="entry name" value="ANNEXIN_2"/>
    <property type="match status" value="2"/>
</dbReference>
<evidence type="ECO:0000313" key="5">
    <source>
        <dbReference type="Proteomes" id="UP000822476"/>
    </source>
</evidence>
<dbReference type="GO" id="GO:0005509">
    <property type="term" value="F:calcium ion binding"/>
    <property type="evidence" value="ECO:0007669"/>
    <property type="project" value="InterPro"/>
</dbReference>
<proteinExistence type="inferred from homology"/>
<dbReference type="OrthoDB" id="37886at2759"/>
<dbReference type="EMBL" id="JTDE01002622">
    <property type="protein sequence ID" value="KAF7257111.1"/>
    <property type="molecule type" value="Genomic_DNA"/>
</dbReference>
<organism evidence="4 5">
    <name type="scientific">Paragonimus skrjabini miyazakii</name>
    <dbReference type="NCBI Taxonomy" id="59628"/>
    <lineage>
        <taxon>Eukaryota</taxon>
        <taxon>Metazoa</taxon>
        <taxon>Spiralia</taxon>
        <taxon>Lophotrochozoa</taxon>
        <taxon>Platyhelminthes</taxon>
        <taxon>Trematoda</taxon>
        <taxon>Digenea</taxon>
        <taxon>Plagiorchiida</taxon>
        <taxon>Troglotremata</taxon>
        <taxon>Troglotrematidae</taxon>
        <taxon>Paragonimus</taxon>
    </lineage>
</organism>
<accession>A0A8S9YVU8</accession>
<dbReference type="PANTHER" id="PTHR10502">
    <property type="entry name" value="ANNEXIN"/>
    <property type="match status" value="1"/>
</dbReference>
<dbReference type="FunFam" id="1.10.220.10:FF:000001">
    <property type="entry name" value="Annexin"/>
    <property type="match status" value="1"/>
</dbReference>
<dbReference type="InterPro" id="IPR018502">
    <property type="entry name" value="Annexin_repeat"/>
</dbReference>
<dbReference type="GO" id="GO:0012506">
    <property type="term" value="C:vesicle membrane"/>
    <property type="evidence" value="ECO:0007669"/>
    <property type="project" value="TreeGrafter"/>
</dbReference>
<dbReference type="Gene3D" id="1.10.220.10">
    <property type="entry name" value="Annexin"/>
    <property type="match status" value="2"/>
</dbReference>
<keyword evidence="2" id="KW-0677">Repeat</keyword>
<evidence type="ECO:0008006" key="6">
    <source>
        <dbReference type="Google" id="ProtNLM"/>
    </source>
</evidence>
<comment type="similarity">
    <text evidence="1">Belongs to the annexin family.</text>
</comment>
<dbReference type="GO" id="GO:0005737">
    <property type="term" value="C:cytoplasm"/>
    <property type="evidence" value="ECO:0007669"/>
    <property type="project" value="TreeGrafter"/>
</dbReference>
<dbReference type="GO" id="GO:0005886">
    <property type="term" value="C:plasma membrane"/>
    <property type="evidence" value="ECO:0007669"/>
    <property type="project" value="TreeGrafter"/>
</dbReference>
<dbReference type="InterPro" id="IPR037104">
    <property type="entry name" value="Annexin_sf"/>
</dbReference>
<keyword evidence="3" id="KW-0041">Annexin</keyword>
<dbReference type="AlphaFoldDB" id="A0A8S9YVU8"/>
<evidence type="ECO:0000256" key="2">
    <source>
        <dbReference type="ARBA" id="ARBA00022737"/>
    </source>
</evidence>
<gene>
    <name evidence="4" type="ORF">EG68_05716</name>
</gene>
<dbReference type="Proteomes" id="UP000822476">
    <property type="component" value="Unassembled WGS sequence"/>
</dbReference>
<comment type="caution">
    <text evidence="4">The sequence shown here is derived from an EMBL/GenBank/DDBJ whole genome shotgun (WGS) entry which is preliminary data.</text>
</comment>
<name>A0A8S9YVU8_9TREM</name>
<reference evidence="4" key="1">
    <citation type="submission" date="2019-07" db="EMBL/GenBank/DDBJ databases">
        <title>Annotation for the trematode Paragonimus miyazaki's.</title>
        <authorList>
            <person name="Choi Y.-J."/>
        </authorList>
    </citation>
    <scope>NUCLEOTIDE SEQUENCE</scope>
    <source>
        <strain evidence="4">Japan</strain>
    </source>
</reference>
<protein>
    <recommendedName>
        <fullName evidence="6">Annexin</fullName>
    </recommendedName>
</protein>